<dbReference type="AlphaFoldDB" id="U4LD75"/>
<keyword evidence="3" id="KW-0479">Metal-binding</keyword>
<comment type="cofactor">
    <cofactor evidence="1">
        <name>heme</name>
        <dbReference type="ChEBI" id="CHEBI:30413"/>
    </cofactor>
</comment>
<keyword evidence="4" id="KW-0560">Oxidoreductase</keyword>
<dbReference type="STRING" id="1076935.U4LD75"/>
<gene>
    <name evidence="7" type="ORF">PCON_04461</name>
</gene>
<dbReference type="PRINTS" id="PR00463">
    <property type="entry name" value="EP450I"/>
</dbReference>
<dbReference type="GO" id="GO:0005506">
    <property type="term" value="F:iron ion binding"/>
    <property type="evidence" value="ECO:0007669"/>
    <property type="project" value="InterPro"/>
</dbReference>
<dbReference type="OrthoDB" id="6692864at2759"/>
<dbReference type="PANTHER" id="PTHR24305:SF187">
    <property type="entry name" value="P450, PUTATIVE (EUROFUNG)-RELATED"/>
    <property type="match status" value="1"/>
</dbReference>
<evidence type="ECO:0000256" key="6">
    <source>
        <dbReference type="ARBA" id="ARBA00023033"/>
    </source>
</evidence>
<dbReference type="Gene3D" id="1.10.630.10">
    <property type="entry name" value="Cytochrome P450"/>
    <property type="match status" value="1"/>
</dbReference>
<dbReference type="OMA" id="CLIHITI"/>
<evidence type="ECO:0000256" key="4">
    <source>
        <dbReference type="ARBA" id="ARBA00023002"/>
    </source>
</evidence>
<keyword evidence="5" id="KW-0408">Iron</keyword>
<dbReference type="SUPFAM" id="SSF48264">
    <property type="entry name" value="Cytochrome P450"/>
    <property type="match status" value="1"/>
</dbReference>
<evidence type="ECO:0000256" key="1">
    <source>
        <dbReference type="ARBA" id="ARBA00001971"/>
    </source>
</evidence>
<dbReference type="InterPro" id="IPR001128">
    <property type="entry name" value="Cyt_P450"/>
</dbReference>
<evidence type="ECO:0000256" key="2">
    <source>
        <dbReference type="ARBA" id="ARBA00010617"/>
    </source>
</evidence>
<dbReference type="GO" id="GO:0020037">
    <property type="term" value="F:heme binding"/>
    <property type="evidence" value="ECO:0007669"/>
    <property type="project" value="InterPro"/>
</dbReference>
<dbReference type="InterPro" id="IPR002401">
    <property type="entry name" value="Cyt_P450_E_grp-I"/>
</dbReference>
<comment type="similarity">
    <text evidence="2">Belongs to the cytochrome P450 family.</text>
</comment>
<protein>
    <submittedName>
        <fullName evidence="7">Similar to Cytochrome P450 3A24 acc. no. Q29496</fullName>
    </submittedName>
</protein>
<dbReference type="GO" id="GO:0004497">
    <property type="term" value="F:monooxygenase activity"/>
    <property type="evidence" value="ECO:0007669"/>
    <property type="project" value="UniProtKB-KW"/>
</dbReference>
<dbReference type="Pfam" id="PF00067">
    <property type="entry name" value="p450"/>
    <property type="match status" value="1"/>
</dbReference>
<proteinExistence type="inferred from homology"/>
<keyword evidence="8" id="KW-1185">Reference proteome</keyword>
<evidence type="ECO:0000256" key="3">
    <source>
        <dbReference type="ARBA" id="ARBA00022723"/>
    </source>
</evidence>
<dbReference type="InterPro" id="IPR050121">
    <property type="entry name" value="Cytochrome_P450_monoxygenase"/>
</dbReference>
<keyword evidence="6" id="KW-0503">Monooxygenase</keyword>
<dbReference type="PANTHER" id="PTHR24305">
    <property type="entry name" value="CYTOCHROME P450"/>
    <property type="match status" value="1"/>
</dbReference>
<evidence type="ECO:0000256" key="5">
    <source>
        <dbReference type="ARBA" id="ARBA00023004"/>
    </source>
</evidence>
<dbReference type="eggNOG" id="KOG0158">
    <property type="taxonomic scope" value="Eukaryota"/>
</dbReference>
<organism evidence="7 8">
    <name type="scientific">Pyronema omphalodes (strain CBS 100304)</name>
    <name type="common">Pyronema confluens</name>
    <dbReference type="NCBI Taxonomy" id="1076935"/>
    <lineage>
        <taxon>Eukaryota</taxon>
        <taxon>Fungi</taxon>
        <taxon>Dikarya</taxon>
        <taxon>Ascomycota</taxon>
        <taxon>Pezizomycotina</taxon>
        <taxon>Pezizomycetes</taxon>
        <taxon>Pezizales</taxon>
        <taxon>Pyronemataceae</taxon>
        <taxon>Pyronema</taxon>
    </lineage>
</organism>
<reference evidence="7 8" key="1">
    <citation type="journal article" date="2013" name="PLoS Genet.">
        <title>The genome and development-dependent transcriptomes of Pyronema confluens: a window into fungal evolution.</title>
        <authorList>
            <person name="Traeger S."/>
            <person name="Altegoer F."/>
            <person name="Freitag M."/>
            <person name="Gabaldon T."/>
            <person name="Kempken F."/>
            <person name="Kumar A."/>
            <person name="Marcet-Houben M."/>
            <person name="Poggeler S."/>
            <person name="Stajich J.E."/>
            <person name="Nowrousian M."/>
        </authorList>
    </citation>
    <scope>NUCLEOTIDE SEQUENCE [LARGE SCALE GENOMIC DNA]</scope>
    <source>
        <strain evidence="8">CBS 100304</strain>
        <tissue evidence="7">Vegetative mycelium</tissue>
    </source>
</reference>
<dbReference type="InterPro" id="IPR036396">
    <property type="entry name" value="Cyt_P450_sf"/>
</dbReference>
<dbReference type="Proteomes" id="UP000018144">
    <property type="component" value="Unassembled WGS sequence"/>
</dbReference>
<evidence type="ECO:0000313" key="7">
    <source>
        <dbReference type="EMBL" id="CCX17457.1"/>
    </source>
</evidence>
<name>U4LD75_PYROM</name>
<dbReference type="EMBL" id="HF936658">
    <property type="protein sequence ID" value="CCX17457.1"/>
    <property type="molecule type" value="Genomic_DNA"/>
</dbReference>
<accession>U4LD75</accession>
<sequence>MERKIKEFKAGEKPRDLASVLLADEKCGYGKLSMAAIYEDGRLIIGAGSETATGALTGALFYLHTYPRVLAKLRTILDATFTNGDEDYVYSFTHQIPYIDDIITELFRIQSPVADGLPRLTPKEGLVIDDIFIPGDVVVHVPIWVIQRQEMYYKKTEEFIPERWSDQPELVKDKRAYMPFGLGL</sequence>
<evidence type="ECO:0000313" key="8">
    <source>
        <dbReference type="Proteomes" id="UP000018144"/>
    </source>
</evidence>
<dbReference type="GO" id="GO:0016705">
    <property type="term" value="F:oxidoreductase activity, acting on paired donors, with incorporation or reduction of molecular oxygen"/>
    <property type="evidence" value="ECO:0007669"/>
    <property type="project" value="InterPro"/>
</dbReference>